<name>A0A4R3I7T8_9GAMM</name>
<dbReference type="SMART" id="SM00862">
    <property type="entry name" value="Trans_reg_C"/>
    <property type="match status" value="1"/>
</dbReference>
<dbReference type="GO" id="GO:0006355">
    <property type="term" value="P:regulation of DNA-templated transcription"/>
    <property type="evidence" value="ECO:0007669"/>
    <property type="project" value="InterPro"/>
</dbReference>
<evidence type="ECO:0000313" key="6">
    <source>
        <dbReference type="Proteomes" id="UP000295793"/>
    </source>
</evidence>
<reference evidence="5 6" key="1">
    <citation type="submission" date="2019-03" db="EMBL/GenBank/DDBJ databases">
        <title>Genomic Encyclopedia of Archaeal and Bacterial Type Strains, Phase II (KMG-II): from individual species to whole genera.</title>
        <authorList>
            <person name="Goeker M."/>
        </authorList>
    </citation>
    <scope>NUCLEOTIDE SEQUENCE [LARGE SCALE GENOMIC DNA]</scope>
    <source>
        <strain evidence="5 6">DSM 15388</strain>
    </source>
</reference>
<dbReference type="Gene3D" id="1.10.10.10">
    <property type="entry name" value="Winged helix-like DNA-binding domain superfamily/Winged helix DNA-binding domain"/>
    <property type="match status" value="1"/>
</dbReference>
<sequence length="286" mass="31756">MKTKFSDKTYLDFKISNKFLFSGNTHVLEQLSDHVKQPLGTNEANLLRLFMQSPGQVLSRAEIHKHVWEDNGFQVDDSSLTQAIFNLRKLLGDSSKAPAYIQTVPRQGYKFIAAVEAVEPGRADELPQAVAEPQTVEAPSAVEAVDTGHDAPGVESRAEEHPKSFSLYAALFVLGCLLLPVVFYFVTTPEKPNYTTINQIEGIAIKTPDGMAPDEKWNAAIERCVMRFSLADPVPSEVIINGGKLQRLSMNFVFSLDQSNFNQTIRLTGNEIADYSYCQPQGELNE</sequence>
<evidence type="ECO:0000256" key="3">
    <source>
        <dbReference type="SAM" id="Phobius"/>
    </source>
</evidence>
<feature type="DNA-binding region" description="OmpR/PhoB-type" evidence="2">
    <location>
        <begin position="1"/>
        <end position="113"/>
    </location>
</feature>
<organism evidence="5 6">
    <name type="scientific">Reinekea marinisedimentorum</name>
    <dbReference type="NCBI Taxonomy" id="230495"/>
    <lineage>
        <taxon>Bacteria</taxon>
        <taxon>Pseudomonadati</taxon>
        <taxon>Pseudomonadota</taxon>
        <taxon>Gammaproteobacteria</taxon>
        <taxon>Oceanospirillales</taxon>
        <taxon>Saccharospirillaceae</taxon>
        <taxon>Reinekea</taxon>
    </lineage>
</organism>
<dbReference type="PROSITE" id="PS51755">
    <property type="entry name" value="OMPR_PHOB"/>
    <property type="match status" value="1"/>
</dbReference>
<dbReference type="GO" id="GO:0003677">
    <property type="term" value="F:DNA binding"/>
    <property type="evidence" value="ECO:0007669"/>
    <property type="project" value="UniProtKB-UniRule"/>
</dbReference>
<proteinExistence type="predicted"/>
<evidence type="ECO:0000259" key="4">
    <source>
        <dbReference type="PROSITE" id="PS51755"/>
    </source>
</evidence>
<accession>A0A4R3I7T8</accession>
<dbReference type="InterPro" id="IPR036388">
    <property type="entry name" value="WH-like_DNA-bd_sf"/>
</dbReference>
<keyword evidence="3" id="KW-1133">Transmembrane helix</keyword>
<evidence type="ECO:0000256" key="1">
    <source>
        <dbReference type="ARBA" id="ARBA00023125"/>
    </source>
</evidence>
<dbReference type="EMBL" id="SLZR01000010">
    <property type="protein sequence ID" value="TCS40201.1"/>
    <property type="molecule type" value="Genomic_DNA"/>
</dbReference>
<dbReference type="AlphaFoldDB" id="A0A4R3I7T8"/>
<dbReference type="SUPFAM" id="SSF46894">
    <property type="entry name" value="C-terminal effector domain of the bipartite response regulators"/>
    <property type="match status" value="1"/>
</dbReference>
<keyword evidence="6" id="KW-1185">Reference proteome</keyword>
<dbReference type="InterPro" id="IPR001867">
    <property type="entry name" value="OmpR/PhoB-type_DNA-bd"/>
</dbReference>
<keyword evidence="3" id="KW-0472">Membrane</keyword>
<gene>
    <name evidence="5" type="ORF">BCF53_110123</name>
</gene>
<dbReference type="GO" id="GO:0000160">
    <property type="term" value="P:phosphorelay signal transduction system"/>
    <property type="evidence" value="ECO:0007669"/>
    <property type="project" value="InterPro"/>
</dbReference>
<comment type="caution">
    <text evidence="5">The sequence shown here is derived from an EMBL/GenBank/DDBJ whole genome shotgun (WGS) entry which is preliminary data.</text>
</comment>
<evidence type="ECO:0000256" key="2">
    <source>
        <dbReference type="PROSITE-ProRule" id="PRU01091"/>
    </source>
</evidence>
<keyword evidence="1 2" id="KW-0238">DNA-binding</keyword>
<feature type="domain" description="OmpR/PhoB-type" evidence="4">
    <location>
        <begin position="1"/>
        <end position="113"/>
    </location>
</feature>
<dbReference type="OrthoDB" id="6113168at2"/>
<dbReference type="RefSeq" id="WP_132702092.1">
    <property type="nucleotide sequence ID" value="NZ_SLZR01000010.1"/>
</dbReference>
<dbReference type="InterPro" id="IPR016032">
    <property type="entry name" value="Sig_transdc_resp-reg_C-effctor"/>
</dbReference>
<evidence type="ECO:0000313" key="5">
    <source>
        <dbReference type="EMBL" id="TCS40201.1"/>
    </source>
</evidence>
<dbReference type="CDD" id="cd00383">
    <property type="entry name" value="trans_reg_C"/>
    <property type="match status" value="1"/>
</dbReference>
<dbReference type="Pfam" id="PF00486">
    <property type="entry name" value="Trans_reg_C"/>
    <property type="match status" value="1"/>
</dbReference>
<feature type="transmembrane region" description="Helical" evidence="3">
    <location>
        <begin position="165"/>
        <end position="186"/>
    </location>
</feature>
<protein>
    <submittedName>
        <fullName evidence="5">DNA-binding winged helix-turn-helix (WHTH) protein</fullName>
    </submittedName>
</protein>
<keyword evidence="3" id="KW-0812">Transmembrane</keyword>
<dbReference type="Proteomes" id="UP000295793">
    <property type="component" value="Unassembled WGS sequence"/>
</dbReference>